<protein>
    <recommendedName>
        <fullName evidence="2">Luciferase-like domain-containing protein</fullName>
    </recommendedName>
</protein>
<evidence type="ECO:0000256" key="1">
    <source>
        <dbReference type="ARBA" id="ARBA00023002"/>
    </source>
</evidence>
<evidence type="ECO:0000259" key="2">
    <source>
        <dbReference type="Pfam" id="PF00296"/>
    </source>
</evidence>
<gene>
    <name evidence="3" type="ORF">METZ01_LOCUS133272</name>
</gene>
<dbReference type="PANTHER" id="PTHR43244">
    <property type="match status" value="1"/>
</dbReference>
<dbReference type="AlphaFoldDB" id="A0A381YTR0"/>
<name>A0A381YTR0_9ZZZZ</name>
<dbReference type="InterPro" id="IPR050564">
    <property type="entry name" value="F420-G6PD/mer"/>
</dbReference>
<keyword evidence="1" id="KW-0560">Oxidoreductase</keyword>
<dbReference type="InterPro" id="IPR011251">
    <property type="entry name" value="Luciferase-like_dom"/>
</dbReference>
<reference evidence="3" key="1">
    <citation type="submission" date="2018-05" db="EMBL/GenBank/DDBJ databases">
        <authorList>
            <person name="Lanie J.A."/>
            <person name="Ng W.-L."/>
            <person name="Kazmierczak K.M."/>
            <person name="Andrzejewski T.M."/>
            <person name="Davidsen T.M."/>
            <person name="Wayne K.J."/>
            <person name="Tettelin H."/>
            <person name="Glass J.I."/>
            <person name="Rusch D."/>
            <person name="Podicherti R."/>
            <person name="Tsui H.-C.T."/>
            <person name="Winkler M.E."/>
        </authorList>
    </citation>
    <scope>NUCLEOTIDE SEQUENCE</scope>
</reference>
<dbReference type="EMBL" id="UINC01019039">
    <property type="protein sequence ID" value="SVA80418.1"/>
    <property type="molecule type" value="Genomic_DNA"/>
</dbReference>
<dbReference type="PANTHER" id="PTHR43244:SF1">
    <property type="entry name" value="5,10-METHYLENETETRAHYDROMETHANOPTERIN REDUCTASE"/>
    <property type="match status" value="1"/>
</dbReference>
<dbReference type="SUPFAM" id="SSF51679">
    <property type="entry name" value="Bacterial luciferase-like"/>
    <property type="match status" value="1"/>
</dbReference>
<dbReference type="GO" id="GO:0016705">
    <property type="term" value="F:oxidoreductase activity, acting on paired donors, with incorporation or reduction of molecular oxygen"/>
    <property type="evidence" value="ECO:0007669"/>
    <property type="project" value="InterPro"/>
</dbReference>
<feature type="domain" description="Luciferase-like" evidence="2">
    <location>
        <begin position="13"/>
        <end position="334"/>
    </location>
</feature>
<proteinExistence type="predicted"/>
<accession>A0A381YTR0</accession>
<sequence length="362" mass="39765">MDYGIGIPSYIDAWREVRTAEEAGFTHAWFYDSQLIYSDVYATMALAAQNTSRIKLGTLVAIPSNRIAPVTASAIATINKLAPGRVILAMGTGYTGRNTMGLPQITINQLRDYTRQVRGLLRGEDVLFREGDLERWVRLIHADLEGFINIKDPIPVYIAANGPRGQQVTGELADGWVTTLRVRRSLEPEIARICDAARQSGRSTEKPYTVALEFGCVLREGESLNSDRVMARVGPSIMPGLHAQWEAAFGLGANLGMRPDPEMTDAFNTYIQEYAESTGTASDRLYLDAHRGHMVFLKPDEAQFVTQEAIGRTLTGTGPEIIDKLESMEANGVDSVAISVTDPQGARDLIEDFGREVIAKRG</sequence>
<dbReference type="Gene3D" id="3.20.20.30">
    <property type="entry name" value="Luciferase-like domain"/>
    <property type="match status" value="1"/>
</dbReference>
<organism evidence="3">
    <name type="scientific">marine metagenome</name>
    <dbReference type="NCBI Taxonomy" id="408172"/>
    <lineage>
        <taxon>unclassified sequences</taxon>
        <taxon>metagenomes</taxon>
        <taxon>ecological metagenomes</taxon>
    </lineage>
</organism>
<evidence type="ECO:0000313" key="3">
    <source>
        <dbReference type="EMBL" id="SVA80418.1"/>
    </source>
</evidence>
<dbReference type="Pfam" id="PF00296">
    <property type="entry name" value="Bac_luciferase"/>
    <property type="match status" value="1"/>
</dbReference>
<dbReference type="InterPro" id="IPR036661">
    <property type="entry name" value="Luciferase-like_sf"/>
</dbReference>